<evidence type="ECO:0000256" key="1">
    <source>
        <dbReference type="SAM" id="MobiDB-lite"/>
    </source>
</evidence>
<evidence type="ECO:0000313" key="2">
    <source>
        <dbReference type="EMBL" id="CAB4148595.1"/>
    </source>
</evidence>
<feature type="region of interest" description="Disordered" evidence="1">
    <location>
        <begin position="217"/>
        <end position="280"/>
    </location>
</feature>
<name>A0A6J5MN89_9CAUD</name>
<organism evidence="2">
    <name type="scientific">uncultured Caudovirales phage</name>
    <dbReference type="NCBI Taxonomy" id="2100421"/>
    <lineage>
        <taxon>Viruses</taxon>
        <taxon>Duplodnaviria</taxon>
        <taxon>Heunggongvirae</taxon>
        <taxon>Uroviricota</taxon>
        <taxon>Caudoviricetes</taxon>
        <taxon>Peduoviridae</taxon>
        <taxon>Maltschvirus</taxon>
        <taxon>Maltschvirus maltsch</taxon>
    </lineage>
</organism>
<accession>A0A6J5MN89</accession>
<proteinExistence type="predicted"/>
<protein>
    <submittedName>
        <fullName evidence="2">Uncharacterized protein</fullName>
    </submittedName>
</protein>
<feature type="compositionally biased region" description="Polar residues" evidence="1">
    <location>
        <begin position="217"/>
        <end position="228"/>
    </location>
</feature>
<dbReference type="EMBL" id="LR796512">
    <property type="protein sequence ID" value="CAB4148595.1"/>
    <property type="molecule type" value="Genomic_DNA"/>
</dbReference>
<sequence length="507" mass="54062">MENKVVNLEIKSNVDESIAGLKLLKRQLKDTAAGSDEFKKLYNQIDDLEDKIKSSKKASADWVDSLEQAGGPLGMLGAGINRAKVATQTFGGALKATGIGLIVSLLGGLVAAFSNNEGAMQKIQPLIDGLKKAFQGVFRAVEPLFDTFIDLATDALPYVSKGIGMVYSAMMAYFTFIKESGTGVMKILKGVFTLDADAITEGIDQVGGSFKKTQNSYSESMKRFSQGSKELTEKEKEELEKREDNRKAALEKQQENEKRAREKAAEEEQKRREKIAEDKKKFDEETQAGLELLRQANLNKDLEDSANKRGLLDEQIALLNEGVNAVQEAETKTTNIIKENSDAKIKLAEAEANARKALFAKTSETLSKGADLLGKNTAQGKAMAAAAALINTYQGISAELATKTVTPFEIGLKIANVAIIAATGFKSVQDILAVQVPNSGGGGGGSAPSAPAMAAPSFNVIGQGGANQIAQSIAGQEQQPLQAFVVANDVTTSQSLSRNIVNNASMG</sequence>
<reference evidence="2" key="1">
    <citation type="submission" date="2020-04" db="EMBL/GenBank/DDBJ databases">
        <authorList>
            <person name="Chiriac C."/>
            <person name="Salcher M."/>
            <person name="Ghai R."/>
            <person name="Kavagutti S V."/>
        </authorList>
    </citation>
    <scope>NUCLEOTIDE SEQUENCE</scope>
</reference>
<gene>
    <name evidence="2" type="ORF">UFOVP531_12</name>
</gene>
<feature type="compositionally biased region" description="Basic and acidic residues" evidence="1">
    <location>
        <begin position="230"/>
        <end position="280"/>
    </location>
</feature>